<dbReference type="FunFam" id="2.10.25.10:FF:000012">
    <property type="entry name" value="Delta-like protein"/>
    <property type="match status" value="1"/>
</dbReference>
<reference evidence="11 12" key="1">
    <citation type="submission" date="2021-06" db="EMBL/GenBank/DDBJ databases">
        <title>Caerostris extrusa draft genome.</title>
        <authorList>
            <person name="Kono N."/>
            <person name="Arakawa K."/>
        </authorList>
    </citation>
    <scope>NUCLEOTIDE SEQUENCE [LARGE SCALE GENOMIC DNA]</scope>
</reference>
<protein>
    <submittedName>
        <fullName evidence="11">Protein crumbs</fullName>
    </submittedName>
</protein>
<dbReference type="PANTHER" id="PTHR24033:SF151">
    <property type="entry name" value="NOTCH 2"/>
    <property type="match status" value="1"/>
</dbReference>
<evidence type="ECO:0000313" key="12">
    <source>
        <dbReference type="Proteomes" id="UP001054945"/>
    </source>
</evidence>
<keyword evidence="8" id="KW-0472">Membrane</keyword>
<feature type="domain" description="EGF-like" evidence="10">
    <location>
        <begin position="816"/>
        <end position="858"/>
    </location>
</feature>
<sequence length="934" mass="104152">MALMFVQKLNVPDFIGCIQDIYINGDIIIPNDNSVLHGAKEGCHREEQCEGSPCHNGFCKDNWLSYECVCPRPFFGTTCEYSYEAATFGYQNQNSRAELLLPEEAKSALSDHLAISFFARTRNGSGLLFYVGPVLEGSSNCTLQGMHNDTFILARLISGNVQVVLKQPNGEIIELTHHEKLDNGNNYYIEVSTNNSILSLKVNETIQSKPISGSSICLEALYIADLPTVHRQKRQALPQRFTDKIDILLLEDIPFFKGIIQDFRINDEEVVFYELTDQGVGFPKVFGKAILSDTVQKGVVSDDPCNTIYPCLHGSECKDVWNEYVCICPEDYRGKNCEERKPCADNNCPTDSECRNLKTGYECVASAAFNGKQSGIHYQIQNTNHTFMNISFSFRSNSSGTILWIDSNPTSDSDHFLHIEMVSHTLEVKWDLGPSRENEAFHKTVSQKIESDKGDWHHVKIWFDGNLVHLKVSGNSDNLSEDNYSIGLSELLNGGANVYLGYKPGPSPAFKGCLKDVRIGGVLLSFFDSNLYPSSGNPFHIVNKDLEIGCKLCWDEDCEHGSCYNRTDSYDCSCYDGYEGQYCEVDMCDTKNPCVNGGFCSHSDSLIMLMCSCPKGFTGPTCNEVDLCELAPCYNGGTCSQISNETTCTCPPYYEGELCEKSIIRSCNDVTCLHGNCLNIDLNETIKFKCMCYDGYEGELCDKTIDFCLNNPCQNQGTCDMVIFPDSASYHCFCPSGFTGDNCEKNVNECETSPCDHGLCVDEIGHFRCYMGDFCSEPIRSCNDTGNVCYNGTCENASGGYRCQCGPQFLGAHCSIFNECHPSKCNHQGECEPMYDENELMFIHTCACNDGFSGHDCTKELVRGGDDPNLILIILIPVMSLFLLCLLIGSIIFLRIAKKKRATRGTYSPSRQEMFGSRVEMNHVMKPPPEERLI</sequence>
<dbReference type="CDD" id="cd00054">
    <property type="entry name" value="EGF_CA"/>
    <property type="match status" value="6"/>
</dbReference>
<keyword evidence="12" id="KW-1185">Reference proteome</keyword>
<evidence type="ECO:0000256" key="2">
    <source>
        <dbReference type="ARBA" id="ARBA00022729"/>
    </source>
</evidence>
<dbReference type="SMART" id="SM00181">
    <property type="entry name" value="EGF"/>
    <property type="match status" value="9"/>
</dbReference>
<feature type="domain" description="EGF-like" evidence="10">
    <location>
        <begin position="778"/>
        <end position="815"/>
    </location>
</feature>
<keyword evidence="8" id="KW-0812">Transmembrane</keyword>
<feature type="disulfide bond" evidence="7">
    <location>
        <begin position="692"/>
        <end position="701"/>
    </location>
</feature>
<feature type="domain" description="EGF-like" evidence="10">
    <location>
        <begin position="668"/>
        <end position="702"/>
    </location>
</feature>
<dbReference type="InterPro" id="IPR000152">
    <property type="entry name" value="EGF-type_Asp/Asn_hydroxyl_site"/>
</dbReference>
<keyword evidence="2" id="KW-0732">Signal</keyword>
<dbReference type="GO" id="GO:0048589">
    <property type="term" value="P:developmental growth"/>
    <property type="evidence" value="ECO:0007669"/>
    <property type="project" value="UniProtKB-ARBA"/>
</dbReference>
<evidence type="ECO:0000256" key="7">
    <source>
        <dbReference type="PROSITE-ProRule" id="PRU00076"/>
    </source>
</evidence>
<feature type="disulfide bond" evidence="7">
    <location>
        <begin position="613"/>
        <end position="622"/>
    </location>
</feature>
<feature type="disulfide bond" evidence="7">
    <location>
        <begin position="734"/>
        <end position="743"/>
    </location>
</feature>
<evidence type="ECO:0000259" key="10">
    <source>
        <dbReference type="PROSITE" id="PS50026"/>
    </source>
</evidence>
<evidence type="ECO:0000256" key="5">
    <source>
        <dbReference type="ARBA" id="ARBA00023157"/>
    </source>
</evidence>
<dbReference type="InterPro" id="IPR018097">
    <property type="entry name" value="EGF_Ca-bd_CS"/>
</dbReference>
<feature type="domain" description="EGF-like" evidence="10">
    <location>
        <begin position="301"/>
        <end position="338"/>
    </location>
</feature>
<evidence type="ECO:0000256" key="1">
    <source>
        <dbReference type="ARBA" id="ARBA00022536"/>
    </source>
</evidence>
<dbReference type="InterPro" id="IPR001881">
    <property type="entry name" value="EGF-like_Ca-bd_dom"/>
</dbReference>
<evidence type="ECO:0000256" key="8">
    <source>
        <dbReference type="SAM" id="Phobius"/>
    </source>
</evidence>
<dbReference type="SUPFAM" id="SSF57196">
    <property type="entry name" value="EGF/Laminin"/>
    <property type="match status" value="6"/>
</dbReference>
<evidence type="ECO:0000256" key="6">
    <source>
        <dbReference type="ARBA" id="ARBA00023180"/>
    </source>
</evidence>
<keyword evidence="1 7" id="KW-0245">EGF-like domain</keyword>
<feature type="disulfide bond" evidence="7">
    <location>
        <begin position="49"/>
        <end position="59"/>
    </location>
</feature>
<dbReference type="PROSITE" id="PS00010">
    <property type="entry name" value="ASX_HYDROXYL"/>
    <property type="match status" value="3"/>
</dbReference>
<dbReference type="GO" id="GO:0048056">
    <property type="term" value="P:R3/R4 cell differentiation"/>
    <property type="evidence" value="ECO:0007669"/>
    <property type="project" value="UniProtKB-ARBA"/>
</dbReference>
<feature type="domain" description="EGF-like" evidence="10">
    <location>
        <begin position="584"/>
        <end position="623"/>
    </location>
</feature>
<dbReference type="Pfam" id="PF02210">
    <property type="entry name" value="Laminin_G_2"/>
    <property type="match status" value="1"/>
</dbReference>
<comment type="caution">
    <text evidence="7">Lacks conserved residue(s) required for the propagation of feature annotation.</text>
</comment>
<dbReference type="InterPro" id="IPR013320">
    <property type="entry name" value="ConA-like_dom_sf"/>
</dbReference>
<dbReference type="InterPro" id="IPR001791">
    <property type="entry name" value="Laminin_G"/>
</dbReference>
<organism evidence="11 12">
    <name type="scientific">Caerostris extrusa</name>
    <name type="common">Bark spider</name>
    <name type="synonym">Caerostris bankana</name>
    <dbReference type="NCBI Taxonomy" id="172846"/>
    <lineage>
        <taxon>Eukaryota</taxon>
        <taxon>Metazoa</taxon>
        <taxon>Ecdysozoa</taxon>
        <taxon>Arthropoda</taxon>
        <taxon>Chelicerata</taxon>
        <taxon>Arachnida</taxon>
        <taxon>Araneae</taxon>
        <taxon>Araneomorphae</taxon>
        <taxon>Entelegynae</taxon>
        <taxon>Araneoidea</taxon>
        <taxon>Araneidae</taxon>
        <taxon>Caerostris</taxon>
    </lineage>
</organism>
<dbReference type="AlphaFoldDB" id="A0AAV4XKZ5"/>
<evidence type="ECO:0000256" key="3">
    <source>
        <dbReference type="ARBA" id="ARBA00022737"/>
    </source>
</evidence>
<dbReference type="PANTHER" id="PTHR24033">
    <property type="entry name" value="EGF-LIKE DOMAIN-CONTAINING PROTEIN"/>
    <property type="match status" value="1"/>
</dbReference>
<evidence type="ECO:0000313" key="11">
    <source>
        <dbReference type="EMBL" id="GIY95856.1"/>
    </source>
</evidence>
<dbReference type="GO" id="GO:0005509">
    <property type="term" value="F:calcium ion binding"/>
    <property type="evidence" value="ECO:0007669"/>
    <property type="project" value="InterPro"/>
</dbReference>
<proteinExistence type="predicted"/>
<evidence type="ECO:0000259" key="9">
    <source>
        <dbReference type="PROSITE" id="PS50025"/>
    </source>
</evidence>
<dbReference type="SMART" id="SM00179">
    <property type="entry name" value="EGF_CA"/>
    <property type="match status" value="7"/>
</dbReference>
<dbReference type="InterPro" id="IPR051830">
    <property type="entry name" value="NOTCH_homolog"/>
</dbReference>
<dbReference type="FunFam" id="2.10.25.10:FF:000508">
    <property type="entry name" value="Eyes shut homolog"/>
    <property type="match status" value="1"/>
</dbReference>
<dbReference type="PROSITE" id="PS01187">
    <property type="entry name" value="EGF_CA"/>
    <property type="match status" value="1"/>
</dbReference>
<dbReference type="EMBL" id="BPLR01017970">
    <property type="protein sequence ID" value="GIY95856.1"/>
    <property type="molecule type" value="Genomic_DNA"/>
</dbReference>
<dbReference type="InterPro" id="IPR000742">
    <property type="entry name" value="EGF"/>
</dbReference>
<accession>A0AAV4XKZ5</accession>
<feature type="domain" description="Laminin G" evidence="9">
    <location>
        <begin position="89"/>
        <end position="305"/>
    </location>
</feature>
<feature type="disulfide bond" evidence="7">
    <location>
        <begin position="594"/>
        <end position="611"/>
    </location>
</feature>
<feature type="domain" description="Laminin G" evidence="9">
    <location>
        <begin position="365"/>
        <end position="550"/>
    </location>
</feature>
<dbReference type="Proteomes" id="UP001054945">
    <property type="component" value="Unassembled WGS sequence"/>
</dbReference>
<feature type="disulfide bond" evidence="7">
    <location>
        <begin position="328"/>
        <end position="337"/>
    </location>
</feature>
<keyword evidence="8" id="KW-1133">Transmembrane helix</keyword>
<feature type="disulfide bond" evidence="7">
    <location>
        <begin position="848"/>
        <end position="857"/>
    </location>
</feature>
<dbReference type="CDD" id="cd00110">
    <property type="entry name" value="LamG"/>
    <property type="match status" value="2"/>
</dbReference>
<keyword evidence="5 7" id="KW-1015">Disulfide bond</keyword>
<evidence type="ECO:0000256" key="4">
    <source>
        <dbReference type="ARBA" id="ARBA00022837"/>
    </source>
</evidence>
<gene>
    <name evidence="11" type="primary">crb</name>
    <name evidence="11" type="ORF">CEXT_219151</name>
</gene>
<dbReference type="PROSITE" id="PS00022">
    <property type="entry name" value="EGF_1"/>
    <property type="match status" value="8"/>
</dbReference>
<dbReference type="PROSITE" id="PS50025">
    <property type="entry name" value="LAM_G_DOMAIN"/>
    <property type="match status" value="2"/>
</dbReference>
<name>A0AAV4XKZ5_CAEEX</name>
<dbReference type="SUPFAM" id="SSF49899">
    <property type="entry name" value="Concanavalin A-like lectins/glucanases"/>
    <property type="match status" value="2"/>
</dbReference>
<feature type="domain" description="EGF-like" evidence="10">
    <location>
        <begin position="45"/>
        <end position="80"/>
    </location>
</feature>
<dbReference type="Pfam" id="PF00008">
    <property type="entry name" value="EGF"/>
    <property type="match status" value="2"/>
</dbReference>
<dbReference type="PROSITE" id="PS01186">
    <property type="entry name" value="EGF_2"/>
    <property type="match status" value="5"/>
</dbReference>
<keyword evidence="4" id="KW-0106">Calcium</keyword>
<dbReference type="Pfam" id="PF00054">
    <property type="entry name" value="Laminin_G_1"/>
    <property type="match status" value="1"/>
</dbReference>
<feature type="disulfide bond" evidence="7">
    <location>
        <begin position="70"/>
        <end position="79"/>
    </location>
</feature>
<keyword evidence="6" id="KW-0325">Glycoprotein</keyword>
<dbReference type="Gene3D" id="2.10.25.10">
    <property type="entry name" value="Laminin"/>
    <property type="match status" value="7"/>
</dbReference>
<keyword evidence="3" id="KW-0677">Repeat</keyword>
<feature type="domain" description="EGF-like" evidence="10">
    <location>
        <begin position="704"/>
        <end position="744"/>
    </location>
</feature>
<dbReference type="PROSITE" id="PS50026">
    <property type="entry name" value="EGF_3"/>
    <property type="match status" value="8"/>
</dbReference>
<dbReference type="GO" id="GO:0050769">
    <property type="term" value="P:positive regulation of neurogenesis"/>
    <property type="evidence" value="ECO:0007669"/>
    <property type="project" value="UniProtKB-ARBA"/>
</dbReference>
<feature type="disulfide bond" evidence="7">
    <location>
        <begin position="650"/>
        <end position="659"/>
    </location>
</feature>
<feature type="transmembrane region" description="Helical" evidence="8">
    <location>
        <begin position="870"/>
        <end position="894"/>
    </location>
</feature>
<comment type="caution">
    <text evidence="11">The sequence shown here is derived from an EMBL/GenBank/DDBJ whole genome shotgun (WGS) entry which is preliminary data.</text>
</comment>
<dbReference type="GO" id="GO:0016318">
    <property type="term" value="P:ommatidial rotation"/>
    <property type="evidence" value="ECO:0007669"/>
    <property type="project" value="UniProtKB-ARBA"/>
</dbReference>
<feature type="disulfide bond" evidence="7">
    <location>
        <begin position="805"/>
        <end position="814"/>
    </location>
</feature>
<dbReference type="SMART" id="SM00282">
    <property type="entry name" value="LamG"/>
    <property type="match status" value="2"/>
</dbReference>
<feature type="domain" description="EGF-like" evidence="10">
    <location>
        <begin position="624"/>
        <end position="660"/>
    </location>
</feature>
<dbReference type="Gene3D" id="2.60.120.200">
    <property type="match status" value="2"/>
</dbReference>